<accession>A0A2P5FQD7</accession>
<protein>
    <submittedName>
        <fullName evidence="1">Uncharacterized protein</fullName>
    </submittedName>
</protein>
<evidence type="ECO:0000313" key="1">
    <source>
        <dbReference type="EMBL" id="POO00009.1"/>
    </source>
</evidence>
<keyword evidence="2" id="KW-1185">Reference proteome</keyword>
<dbReference type="Proteomes" id="UP000237000">
    <property type="component" value="Unassembled WGS sequence"/>
</dbReference>
<proteinExistence type="predicted"/>
<dbReference type="EMBL" id="JXTC01000015">
    <property type="protein sequence ID" value="POO00009.1"/>
    <property type="molecule type" value="Genomic_DNA"/>
</dbReference>
<dbReference type="AlphaFoldDB" id="A0A2P5FQD7"/>
<organism evidence="1 2">
    <name type="scientific">Trema orientale</name>
    <name type="common">Charcoal tree</name>
    <name type="synonym">Celtis orientalis</name>
    <dbReference type="NCBI Taxonomy" id="63057"/>
    <lineage>
        <taxon>Eukaryota</taxon>
        <taxon>Viridiplantae</taxon>
        <taxon>Streptophyta</taxon>
        <taxon>Embryophyta</taxon>
        <taxon>Tracheophyta</taxon>
        <taxon>Spermatophyta</taxon>
        <taxon>Magnoliopsida</taxon>
        <taxon>eudicotyledons</taxon>
        <taxon>Gunneridae</taxon>
        <taxon>Pentapetalae</taxon>
        <taxon>rosids</taxon>
        <taxon>fabids</taxon>
        <taxon>Rosales</taxon>
        <taxon>Cannabaceae</taxon>
        <taxon>Trema</taxon>
    </lineage>
</organism>
<name>A0A2P5FQD7_TREOI</name>
<dbReference type="InParanoid" id="A0A2P5FQD7"/>
<comment type="caution">
    <text evidence="1">The sequence shown here is derived from an EMBL/GenBank/DDBJ whole genome shotgun (WGS) entry which is preliminary data.</text>
</comment>
<gene>
    <name evidence="1" type="ORF">TorRG33x02_041360</name>
</gene>
<evidence type="ECO:0000313" key="2">
    <source>
        <dbReference type="Proteomes" id="UP000237000"/>
    </source>
</evidence>
<sequence>MSELAKPSLAGTTAAAATEAVRFEGRRGTLWLFCLLACLLPEVLREACSLCLLLLLLLPFPAPFFFCCCCYSPATIIRIHPSTSLAMTHCQTTSSASSHSKNSSGLKVLASCATFPKVSRLVVVFRAISLRRRCRSSIAALDSGDFLPKKNYGVVEDKQQITEELALAARVPDFLESVSDHVKIHMLSNRVDVLGCLLQ</sequence>
<reference evidence="2" key="1">
    <citation type="submission" date="2016-06" db="EMBL/GenBank/DDBJ databases">
        <title>Parallel loss of symbiosis genes in relatives of nitrogen-fixing non-legume Parasponia.</title>
        <authorList>
            <person name="Van Velzen R."/>
            <person name="Holmer R."/>
            <person name="Bu F."/>
            <person name="Rutten L."/>
            <person name="Van Zeijl A."/>
            <person name="Liu W."/>
            <person name="Santuari L."/>
            <person name="Cao Q."/>
            <person name="Sharma T."/>
            <person name="Shen D."/>
            <person name="Roswanjaya Y."/>
            <person name="Wardhani T."/>
            <person name="Kalhor M.S."/>
            <person name="Jansen J."/>
            <person name="Van den Hoogen J."/>
            <person name="Gungor B."/>
            <person name="Hartog M."/>
            <person name="Hontelez J."/>
            <person name="Verver J."/>
            <person name="Yang W.-C."/>
            <person name="Schijlen E."/>
            <person name="Repin R."/>
            <person name="Schilthuizen M."/>
            <person name="Schranz E."/>
            <person name="Heidstra R."/>
            <person name="Miyata K."/>
            <person name="Fedorova E."/>
            <person name="Kohlen W."/>
            <person name="Bisseling T."/>
            <person name="Smit S."/>
            <person name="Geurts R."/>
        </authorList>
    </citation>
    <scope>NUCLEOTIDE SEQUENCE [LARGE SCALE GENOMIC DNA]</scope>
    <source>
        <strain evidence="2">cv. RG33-2</strain>
    </source>
</reference>